<organism evidence="2">
    <name type="scientific">freshwater metagenome</name>
    <dbReference type="NCBI Taxonomy" id="449393"/>
    <lineage>
        <taxon>unclassified sequences</taxon>
        <taxon>metagenomes</taxon>
        <taxon>ecological metagenomes</taxon>
    </lineage>
</organism>
<dbReference type="GO" id="GO:0005886">
    <property type="term" value="C:plasma membrane"/>
    <property type="evidence" value="ECO:0007669"/>
    <property type="project" value="TreeGrafter"/>
</dbReference>
<evidence type="ECO:0000313" key="2">
    <source>
        <dbReference type="EMBL" id="CAB4563225.1"/>
    </source>
</evidence>
<sequence length="145" mass="16114">MTFFSSIRSVFSKYATFSGRAGRPEFWWWTLFEYVTRGLLGAIYSVIMFDMIAPIIASGATDDAAFDQIMAAVFNPAYFVLLAWSLAILLPSLAVAVRRLHDTGRSGWFVLLTFLPFVGTILMIVFMVAPSDPKSNAWGALPQSK</sequence>
<protein>
    <submittedName>
        <fullName evidence="2">Unannotated protein</fullName>
    </submittedName>
</protein>
<feature type="transmembrane region" description="Helical" evidence="1">
    <location>
        <begin position="38"/>
        <end position="57"/>
    </location>
</feature>
<feature type="transmembrane region" description="Helical" evidence="1">
    <location>
        <begin position="77"/>
        <end position="97"/>
    </location>
</feature>
<dbReference type="AlphaFoldDB" id="A0A6J6DJJ9"/>
<keyword evidence="1" id="KW-0812">Transmembrane</keyword>
<keyword evidence="1" id="KW-0472">Membrane</keyword>
<proteinExistence type="predicted"/>
<dbReference type="Pfam" id="PF05656">
    <property type="entry name" value="DUF805"/>
    <property type="match status" value="1"/>
</dbReference>
<name>A0A6J6DJJ9_9ZZZZ</name>
<gene>
    <name evidence="2" type="ORF">UFOPK1591_00873</name>
</gene>
<dbReference type="EMBL" id="CAEZTD010000061">
    <property type="protein sequence ID" value="CAB4563225.1"/>
    <property type="molecule type" value="Genomic_DNA"/>
</dbReference>
<dbReference type="InterPro" id="IPR008523">
    <property type="entry name" value="DUF805"/>
</dbReference>
<feature type="transmembrane region" description="Helical" evidence="1">
    <location>
        <begin position="109"/>
        <end position="129"/>
    </location>
</feature>
<dbReference type="PANTHER" id="PTHR34980">
    <property type="entry name" value="INNER MEMBRANE PROTEIN-RELATED-RELATED"/>
    <property type="match status" value="1"/>
</dbReference>
<accession>A0A6J6DJJ9</accession>
<dbReference type="PANTHER" id="PTHR34980:SF2">
    <property type="entry name" value="INNER MEMBRANE PROTEIN YHAH-RELATED"/>
    <property type="match status" value="1"/>
</dbReference>
<keyword evidence="1" id="KW-1133">Transmembrane helix</keyword>
<evidence type="ECO:0000256" key="1">
    <source>
        <dbReference type="SAM" id="Phobius"/>
    </source>
</evidence>
<reference evidence="2" key="1">
    <citation type="submission" date="2020-05" db="EMBL/GenBank/DDBJ databases">
        <authorList>
            <person name="Chiriac C."/>
            <person name="Salcher M."/>
            <person name="Ghai R."/>
            <person name="Kavagutti S V."/>
        </authorList>
    </citation>
    <scope>NUCLEOTIDE SEQUENCE</scope>
</reference>